<proteinExistence type="predicted"/>
<name>A0A7S2LP05_9STRA</name>
<accession>A0A7S2LP05</accession>
<reference evidence="1" key="1">
    <citation type="submission" date="2021-01" db="EMBL/GenBank/DDBJ databases">
        <authorList>
            <person name="Corre E."/>
            <person name="Pelletier E."/>
            <person name="Niang G."/>
            <person name="Scheremetjew M."/>
            <person name="Finn R."/>
            <person name="Kale V."/>
            <person name="Holt S."/>
            <person name="Cochrane G."/>
            <person name="Meng A."/>
            <person name="Brown T."/>
            <person name="Cohen L."/>
        </authorList>
    </citation>
    <scope>NUCLEOTIDE SEQUENCE</scope>
    <source>
        <strain evidence="1">B650</strain>
    </source>
</reference>
<protein>
    <recommendedName>
        <fullName evidence="2">Ribosomal protein S21</fullName>
    </recommendedName>
</protein>
<evidence type="ECO:0008006" key="2">
    <source>
        <dbReference type="Google" id="ProtNLM"/>
    </source>
</evidence>
<dbReference type="AlphaFoldDB" id="A0A7S2LP05"/>
<dbReference type="EMBL" id="HBGY01032477">
    <property type="protein sequence ID" value="CAD9612059.1"/>
    <property type="molecule type" value="Transcribed_RNA"/>
</dbReference>
<organism evidence="1">
    <name type="scientific">Leptocylindrus danicus</name>
    <dbReference type="NCBI Taxonomy" id="163516"/>
    <lineage>
        <taxon>Eukaryota</taxon>
        <taxon>Sar</taxon>
        <taxon>Stramenopiles</taxon>
        <taxon>Ochrophyta</taxon>
        <taxon>Bacillariophyta</taxon>
        <taxon>Coscinodiscophyceae</taxon>
        <taxon>Chaetocerotophycidae</taxon>
        <taxon>Leptocylindrales</taxon>
        <taxon>Leptocylindraceae</taxon>
        <taxon>Leptocylindrus</taxon>
    </lineage>
</organism>
<evidence type="ECO:0000313" key="1">
    <source>
        <dbReference type="EMBL" id="CAD9612059.1"/>
    </source>
</evidence>
<sequence length="100" mass="12233">MALRTFFTQRGIPALQKRFFLQEYAHTMKNGQLEDASRLSNRLARAESSEKLQERYSRYQRFEKPTKKRQRLKSELKYKHEKEKVRKIKEWIEDNRAAKK</sequence>
<gene>
    <name evidence="1" type="ORF">LDAN0321_LOCUS20307</name>
</gene>